<organism evidence="1">
    <name type="scientific">Siphoviridae sp. ctvBz3</name>
    <dbReference type="NCBI Taxonomy" id="2825720"/>
    <lineage>
        <taxon>Viruses</taxon>
        <taxon>Duplodnaviria</taxon>
        <taxon>Heunggongvirae</taxon>
        <taxon>Uroviricota</taxon>
        <taxon>Caudoviricetes</taxon>
    </lineage>
</organism>
<evidence type="ECO:0000313" key="1">
    <source>
        <dbReference type="EMBL" id="DAF86951.1"/>
    </source>
</evidence>
<proteinExistence type="predicted"/>
<reference evidence="1" key="1">
    <citation type="journal article" date="2021" name="Proc. Natl. Acad. Sci. U.S.A.">
        <title>A Catalog of Tens of Thousands of Viruses from Human Metagenomes Reveals Hidden Associations with Chronic Diseases.</title>
        <authorList>
            <person name="Tisza M.J."/>
            <person name="Buck C.B."/>
        </authorList>
    </citation>
    <scope>NUCLEOTIDE SEQUENCE</scope>
    <source>
        <strain evidence="1">CtvBz3</strain>
    </source>
</reference>
<sequence length="187" mass="21248">MSEKGNNFNKKVQMHLACSGDYPIKPEMCCIYFKNGFAYASDGHILAKNRISEISGLKEPEITALDGKFLHADFYKDMLKYDNIMIAEDGIECSKDNDKVFFYFSTFDKYPDAEKVLQGALNTQTTPLPQVKFDMKIMQRLNKALFESDKCVATFKGTNKPIVFDSMMEDVSSVGLLMPCYSEDTEE</sequence>
<name>A0A8S5TXQ7_9CAUD</name>
<dbReference type="EMBL" id="BK015955">
    <property type="protein sequence ID" value="DAF86951.1"/>
    <property type="molecule type" value="Genomic_DNA"/>
</dbReference>
<accession>A0A8S5TXQ7</accession>
<protein>
    <submittedName>
        <fullName evidence="1">Uncharacterized protein</fullName>
    </submittedName>
</protein>